<keyword evidence="1" id="KW-1133">Transmembrane helix</keyword>
<feature type="transmembrane region" description="Helical" evidence="1">
    <location>
        <begin position="209"/>
        <end position="229"/>
    </location>
</feature>
<protein>
    <submittedName>
        <fullName evidence="2">Putative divalent heavy-metal cations transporter</fullName>
    </submittedName>
</protein>
<feature type="transmembrane region" description="Helical" evidence="1">
    <location>
        <begin position="32"/>
        <end position="50"/>
    </location>
</feature>
<accession>H2C262</accession>
<dbReference type="EMBL" id="JH597761">
    <property type="protein sequence ID" value="EHP70333.1"/>
    <property type="molecule type" value="Genomic_DNA"/>
</dbReference>
<proteinExistence type="predicted"/>
<keyword evidence="3" id="KW-1185">Reference proteome</keyword>
<keyword evidence="1" id="KW-0472">Membrane</keyword>
<dbReference type="OrthoDB" id="11839at2157"/>
<organism evidence="2 3">
    <name type="scientific">Metallosphaera yellowstonensis MK1</name>
    <dbReference type="NCBI Taxonomy" id="671065"/>
    <lineage>
        <taxon>Archaea</taxon>
        <taxon>Thermoproteota</taxon>
        <taxon>Thermoprotei</taxon>
        <taxon>Sulfolobales</taxon>
        <taxon>Sulfolobaceae</taxon>
        <taxon>Metallosphaera</taxon>
    </lineage>
</organism>
<feature type="transmembrane region" description="Helical" evidence="1">
    <location>
        <begin position="179"/>
        <end position="197"/>
    </location>
</feature>
<feature type="transmembrane region" description="Helical" evidence="1">
    <location>
        <begin position="62"/>
        <end position="79"/>
    </location>
</feature>
<dbReference type="AlphaFoldDB" id="H2C262"/>
<reference evidence="2 3" key="1">
    <citation type="submission" date="2012-01" db="EMBL/GenBank/DDBJ databases">
        <title>Improved High-Quality Draft sequence of Metallosphaera yellowstonensis MK1.</title>
        <authorList>
            <consortium name="US DOE Joint Genome Institute"/>
            <person name="Lucas S."/>
            <person name="Han J."/>
            <person name="Cheng J.-F."/>
            <person name="Goodwin L."/>
            <person name="Pitluck S."/>
            <person name="Peters L."/>
            <person name="Teshima H."/>
            <person name="Detter J.C."/>
            <person name="Han C."/>
            <person name="Tapia R."/>
            <person name="Land M."/>
            <person name="Hauser L."/>
            <person name="Kyrpides N."/>
            <person name="Kozubal M."/>
            <person name="Macur R.E."/>
            <person name="Jay Z."/>
            <person name="Inskeep W."/>
            <person name="Woyke T."/>
        </authorList>
    </citation>
    <scope>NUCLEOTIDE SEQUENCE [LARGE SCALE GENOMIC DNA]</scope>
    <source>
        <strain evidence="2 3">MK1</strain>
    </source>
</reference>
<dbReference type="Proteomes" id="UP000003980">
    <property type="component" value="Unassembled WGS sequence"/>
</dbReference>
<sequence>MITPLVLGALAGITVFVGAFSASYLTRSRAELVNSLGAGILLFIALEAASDSQEAVKGLFDELLILSAFVLTLILISGLERHLRISERSLTNSGVIAVALGVHNVGEGFAIASALLAGQLSSALAFTLGFSIHNATEGVAISAPMSKRRLGFLALLSAVAGLPTILGASVYYLGYAGGLEIGVLDAIAFASVLYAFVKIFRDRGVSSWILMGLGFALGTLTELLISYALGNS</sequence>
<gene>
    <name evidence="2" type="ORF">MetMK1DRAFT_00008350</name>
</gene>
<feature type="transmembrane region" description="Helical" evidence="1">
    <location>
        <begin position="6"/>
        <end position="25"/>
    </location>
</feature>
<evidence type="ECO:0000313" key="2">
    <source>
        <dbReference type="EMBL" id="EHP70333.1"/>
    </source>
</evidence>
<dbReference type="eggNOG" id="arCOG00576">
    <property type="taxonomic scope" value="Archaea"/>
</dbReference>
<evidence type="ECO:0000256" key="1">
    <source>
        <dbReference type="SAM" id="Phobius"/>
    </source>
</evidence>
<evidence type="ECO:0000313" key="3">
    <source>
        <dbReference type="Proteomes" id="UP000003980"/>
    </source>
</evidence>
<keyword evidence="1" id="KW-0812">Transmembrane</keyword>
<dbReference type="RefSeq" id="WP_009070982.1">
    <property type="nucleotide sequence ID" value="NZ_JH597761.1"/>
</dbReference>
<dbReference type="HOGENOM" id="CLU_094845_0_0_2"/>
<feature type="transmembrane region" description="Helical" evidence="1">
    <location>
        <begin position="150"/>
        <end position="173"/>
    </location>
</feature>
<dbReference type="STRING" id="671065.MetMK1DRAFT_00008350"/>
<name>H2C262_9CREN</name>